<keyword evidence="1" id="KW-0812">Transmembrane</keyword>
<sequence length="285" mass="32883">MLLKKFIDLTDGVISRFTCIAENSRLDINITIGIICRLTIFTLIILFKDIKQYSIGEVIAWIIAGLVQHLYILLIEKKYMLLGLCTTLDREIQYKIMDSLQLLIGIIFLILNLRSYIEIIALVLFSINFVLDLFFIIVKIKINQGYANDYVKEGGAYQFCIGFLFGAVAIIIVVFYFVQYLDKNNPTDTYGTIWNLSVIGQSIVIVVSFSAFCSNKSEFKWSNDWAKGTLQLFNGIQVGVFSIIYGLLLGTIIMIWFWWDFHNKRKCCYQDKDKRRQESEQVATV</sequence>
<feature type="transmembrane region" description="Helical" evidence="1">
    <location>
        <begin position="159"/>
        <end position="181"/>
    </location>
</feature>
<dbReference type="OMA" id="PCIATES"/>
<proteinExistence type="predicted"/>
<protein>
    <submittedName>
        <fullName evidence="2">Uncharacterized protein</fullName>
    </submittedName>
</protein>
<keyword evidence="1" id="KW-1133">Transmembrane helix</keyword>
<evidence type="ECO:0000313" key="2">
    <source>
        <dbReference type="EMBL" id="CAD8153590.1"/>
    </source>
</evidence>
<evidence type="ECO:0000256" key="1">
    <source>
        <dbReference type="SAM" id="Phobius"/>
    </source>
</evidence>
<feature type="transmembrane region" description="Helical" evidence="1">
    <location>
        <begin position="96"/>
        <end position="113"/>
    </location>
</feature>
<feature type="transmembrane region" description="Helical" evidence="1">
    <location>
        <begin position="53"/>
        <end position="75"/>
    </location>
</feature>
<feature type="transmembrane region" description="Helical" evidence="1">
    <location>
        <begin position="119"/>
        <end position="138"/>
    </location>
</feature>
<organism evidence="2 3">
    <name type="scientific">Paramecium octaurelia</name>
    <dbReference type="NCBI Taxonomy" id="43137"/>
    <lineage>
        <taxon>Eukaryota</taxon>
        <taxon>Sar</taxon>
        <taxon>Alveolata</taxon>
        <taxon>Ciliophora</taxon>
        <taxon>Intramacronucleata</taxon>
        <taxon>Oligohymenophorea</taxon>
        <taxon>Peniculida</taxon>
        <taxon>Parameciidae</taxon>
        <taxon>Paramecium</taxon>
    </lineage>
</organism>
<feature type="transmembrane region" description="Helical" evidence="1">
    <location>
        <begin position="232"/>
        <end position="259"/>
    </location>
</feature>
<comment type="caution">
    <text evidence="2">The sequence shown here is derived from an EMBL/GenBank/DDBJ whole genome shotgun (WGS) entry which is preliminary data.</text>
</comment>
<accession>A0A8S1TMW6</accession>
<dbReference type="AlphaFoldDB" id="A0A8S1TMW6"/>
<dbReference type="Proteomes" id="UP000683925">
    <property type="component" value="Unassembled WGS sequence"/>
</dbReference>
<feature type="transmembrane region" description="Helical" evidence="1">
    <location>
        <begin position="193"/>
        <end position="212"/>
    </location>
</feature>
<keyword evidence="3" id="KW-1185">Reference proteome</keyword>
<dbReference type="EMBL" id="CAJJDP010000028">
    <property type="protein sequence ID" value="CAD8153590.1"/>
    <property type="molecule type" value="Genomic_DNA"/>
</dbReference>
<reference evidence="2" key="1">
    <citation type="submission" date="2021-01" db="EMBL/GenBank/DDBJ databases">
        <authorList>
            <consortium name="Genoscope - CEA"/>
            <person name="William W."/>
        </authorList>
    </citation>
    <scope>NUCLEOTIDE SEQUENCE</scope>
</reference>
<name>A0A8S1TMW6_PAROT</name>
<evidence type="ECO:0000313" key="3">
    <source>
        <dbReference type="Proteomes" id="UP000683925"/>
    </source>
</evidence>
<keyword evidence="1" id="KW-0472">Membrane</keyword>
<gene>
    <name evidence="2" type="ORF">POCTA_138.1.T0280080</name>
</gene>
<feature type="transmembrane region" description="Helical" evidence="1">
    <location>
        <begin position="26"/>
        <end position="47"/>
    </location>
</feature>
<dbReference type="OrthoDB" id="10404946at2759"/>